<protein>
    <recommendedName>
        <fullName evidence="11">ER lumen protein-retaining receptor</fullName>
    </recommendedName>
</protein>
<organism evidence="12">
    <name type="scientific">Oppiella nova</name>
    <dbReference type="NCBI Taxonomy" id="334625"/>
    <lineage>
        <taxon>Eukaryota</taxon>
        <taxon>Metazoa</taxon>
        <taxon>Ecdysozoa</taxon>
        <taxon>Arthropoda</taxon>
        <taxon>Chelicerata</taxon>
        <taxon>Arachnida</taxon>
        <taxon>Acari</taxon>
        <taxon>Acariformes</taxon>
        <taxon>Sarcoptiformes</taxon>
        <taxon>Oribatida</taxon>
        <taxon>Brachypylina</taxon>
        <taxon>Oppioidea</taxon>
        <taxon>Oppiidae</taxon>
        <taxon>Oppiella</taxon>
    </lineage>
</organism>
<feature type="transmembrane region" description="Helical" evidence="11">
    <location>
        <begin position="66"/>
        <end position="85"/>
    </location>
</feature>
<keyword evidence="7 11" id="KW-0653">Protein transport</keyword>
<comment type="similarity">
    <text evidence="2 11">Belongs to the ERD2 family.</text>
</comment>
<dbReference type="GO" id="GO:0016192">
    <property type="term" value="P:vesicle-mediated transport"/>
    <property type="evidence" value="ECO:0007669"/>
    <property type="project" value="UniProtKB-KW"/>
</dbReference>
<evidence type="ECO:0000313" key="13">
    <source>
        <dbReference type="Proteomes" id="UP000728032"/>
    </source>
</evidence>
<proteinExistence type="inferred from homology"/>
<dbReference type="GO" id="GO:0005789">
    <property type="term" value="C:endoplasmic reticulum membrane"/>
    <property type="evidence" value="ECO:0007669"/>
    <property type="project" value="UniProtKB-SubCell"/>
</dbReference>
<dbReference type="Pfam" id="PF00810">
    <property type="entry name" value="ER_lumen_recept"/>
    <property type="match status" value="1"/>
</dbReference>
<evidence type="ECO:0000256" key="11">
    <source>
        <dbReference type="RuleBase" id="RU000634"/>
    </source>
</evidence>
<evidence type="ECO:0000256" key="9">
    <source>
        <dbReference type="ARBA" id="ARBA00023136"/>
    </source>
</evidence>
<dbReference type="PRINTS" id="PR00660">
    <property type="entry name" value="ERLUMENR"/>
</dbReference>
<sequence length="223" mass="26322">MSQIFLNIFQLMSRFTRLLAFIILMGNIWTTRSCAGISGKSQILFAMAYITRYCDFFMHYHLLYHTLYKIVLIVTSLATLYLIYAKFKATYDRNHDTFRIEFLLIPVTLLGLLVNHEFTPIELWVQVLWAFSIYLESVAILPQLFMVSKTGEAKTITSHYLMALGSYRALYLMDWMWHYYFYGHYDLIAIGGGIVQTVLYCDFFYLYITRVIWGRTLLQCDEV</sequence>
<evidence type="ECO:0000256" key="10">
    <source>
        <dbReference type="ARBA" id="ARBA00023170"/>
    </source>
</evidence>
<evidence type="ECO:0000256" key="7">
    <source>
        <dbReference type="ARBA" id="ARBA00022927"/>
    </source>
</evidence>
<evidence type="ECO:0000256" key="5">
    <source>
        <dbReference type="ARBA" id="ARBA00022824"/>
    </source>
</evidence>
<dbReference type="GO" id="GO:0015031">
    <property type="term" value="P:protein transport"/>
    <property type="evidence" value="ECO:0007669"/>
    <property type="project" value="UniProtKB-KW"/>
</dbReference>
<dbReference type="GO" id="GO:0006621">
    <property type="term" value="P:protein retention in ER lumen"/>
    <property type="evidence" value="ECO:0007669"/>
    <property type="project" value="InterPro"/>
</dbReference>
<dbReference type="EMBL" id="OC917737">
    <property type="protein sequence ID" value="CAD7647871.1"/>
    <property type="molecule type" value="Genomic_DNA"/>
</dbReference>
<feature type="transmembrane region" description="Helical" evidence="11">
    <location>
        <begin position="187"/>
        <end position="208"/>
    </location>
</feature>
<dbReference type="GO" id="GO:0046923">
    <property type="term" value="F:ER retention sequence binding"/>
    <property type="evidence" value="ECO:0007669"/>
    <property type="project" value="InterPro"/>
</dbReference>
<evidence type="ECO:0000256" key="8">
    <source>
        <dbReference type="ARBA" id="ARBA00022989"/>
    </source>
</evidence>
<dbReference type="PROSITE" id="PS00952">
    <property type="entry name" value="ER_LUMEN_RECEPTOR_2"/>
    <property type="match status" value="1"/>
</dbReference>
<keyword evidence="6" id="KW-0931">ER-Golgi transport</keyword>
<keyword evidence="8 11" id="KW-1133">Transmembrane helix</keyword>
<evidence type="ECO:0000256" key="3">
    <source>
        <dbReference type="ARBA" id="ARBA00022448"/>
    </source>
</evidence>
<keyword evidence="3 11" id="KW-0813">Transport</keyword>
<name>A0A7R9QJH9_9ACAR</name>
<evidence type="ECO:0000256" key="1">
    <source>
        <dbReference type="ARBA" id="ARBA00004477"/>
    </source>
</evidence>
<dbReference type="PANTHER" id="PTHR10585">
    <property type="entry name" value="ER LUMEN PROTEIN RETAINING RECEPTOR"/>
    <property type="match status" value="1"/>
</dbReference>
<comment type="subcellular location">
    <subcellularLocation>
        <location evidence="1 11">Endoplasmic reticulum membrane</location>
        <topology evidence="1 11">Multi-pass membrane protein</topology>
    </subcellularLocation>
</comment>
<keyword evidence="13" id="KW-1185">Reference proteome</keyword>
<gene>
    <name evidence="12" type="ORF">ONB1V03_LOCUS6475</name>
</gene>
<evidence type="ECO:0000313" key="12">
    <source>
        <dbReference type="EMBL" id="CAD7647871.1"/>
    </source>
</evidence>
<keyword evidence="5 11" id="KW-0256">Endoplasmic reticulum</keyword>
<accession>A0A7R9QJH9</accession>
<feature type="transmembrane region" description="Helical" evidence="11">
    <location>
        <begin position="12"/>
        <end position="31"/>
    </location>
</feature>
<keyword evidence="9 11" id="KW-0472">Membrane</keyword>
<evidence type="ECO:0000256" key="2">
    <source>
        <dbReference type="ARBA" id="ARBA00010120"/>
    </source>
</evidence>
<evidence type="ECO:0000256" key="6">
    <source>
        <dbReference type="ARBA" id="ARBA00022892"/>
    </source>
</evidence>
<feature type="transmembrane region" description="Helical" evidence="11">
    <location>
        <begin position="127"/>
        <end position="148"/>
    </location>
</feature>
<dbReference type="AlphaFoldDB" id="A0A7R9QJH9"/>
<dbReference type="Proteomes" id="UP000728032">
    <property type="component" value="Unassembled WGS sequence"/>
</dbReference>
<feature type="transmembrane region" description="Helical" evidence="11">
    <location>
        <begin position="97"/>
        <end position="115"/>
    </location>
</feature>
<evidence type="ECO:0000256" key="4">
    <source>
        <dbReference type="ARBA" id="ARBA00022692"/>
    </source>
</evidence>
<dbReference type="EMBL" id="CAJPVJ010002912">
    <property type="protein sequence ID" value="CAG2166960.1"/>
    <property type="molecule type" value="Genomic_DNA"/>
</dbReference>
<keyword evidence="4 11" id="KW-0812">Transmembrane</keyword>
<reference evidence="12" key="1">
    <citation type="submission" date="2020-11" db="EMBL/GenBank/DDBJ databases">
        <authorList>
            <person name="Tran Van P."/>
        </authorList>
    </citation>
    <scope>NUCLEOTIDE SEQUENCE</scope>
</reference>
<dbReference type="OrthoDB" id="7694678at2759"/>
<feature type="transmembrane region" description="Helical" evidence="11">
    <location>
        <begin position="160"/>
        <end position="181"/>
    </location>
</feature>
<keyword evidence="10 11" id="KW-0675">Receptor</keyword>
<dbReference type="InterPro" id="IPR000133">
    <property type="entry name" value="ER_ret_rcpt"/>
</dbReference>